<dbReference type="InterPro" id="IPR036425">
    <property type="entry name" value="MoaB/Mog-like_dom_sf"/>
</dbReference>
<dbReference type="SUPFAM" id="SSF54690">
    <property type="entry name" value="Molybdopterin synthase subunit MoaE"/>
    <property type="match status" value="1"/>
</dbReference>
<dbReference type="CDD" id="cd00756">
    <property type="entry name" value="MoaE"/>
    <property type="match status" value="1"/>
</dbReference>
<evidence type="ECO:0000313" key="6">
    <source>
        <dbReference type="Proteomes" id="UP001236014"/>
    </source>
</evidence>
<comment type="pathway">
    <text evidence="1">Cofactor biosynthesis; molybdopterin biosynthesis.</text>
</comment>
<protein>
    <submittedName>
        <fullName evidence="5">Molybdenum cofactor biosynthesis protein MoaE</fullName>
    </submittedName>
</protein>
<evidence type="ECO:0000313" key="5">
    <source>
        <dbReference type="EMBL" id="WIX81506.1"/>
    </source>
</evidence>
<proteinExistence type="predicted"/>
<name>A0A9Y2MWS4_9PSEU</name>
<accession>A0A9Y2MWS4</accession>
<sequence length="343" mass="35195">MSEARVIVASNRAAKGVYEDKTGPVLVEWLAGRGYAVPDPVVVEDGEPVGIALRAAVSEGVAVVLTTGGTGISPTDRTPDVTREVLDYELPGVADAIRSAGLPHVPTAVLSRGLAGVAGRTLVVNLPGSRGGVKDGLGVLEAILDHAVDQLAGGDHPRPAAEDLAKADQAAESTENSASVAGALAADSLPADPLEAKTPSTPRVRILRAEVSDQLLSVDEHARLVEDDAAGAVVTFGGVVRDHDGGKGVRDLTYEGHPTAGDVLAQVVTELAAGWTGVRAVAVSHRVGPLAIGDVALACAVAAEHRGQAFAACAELVDEVKARLPIWKHQHFTDGSDEWVNSP</sequence>
<dbReference type="Gene3D" id="3.40.980.10">
    <property type="entry name" value="MoaB/Mog-like domain"/>
    <property type="match status" value="1"/>
</dbReference>
<dbReference type="GO" id="GO:0006777">
    <property type="term" value="P:Mo-molybdopterin cofactor biosynthetic process"/>
    <property type="evidence" value="ECO:0007669"/>
    <property type="project" value="UniProtKB-KW"/>
</dbReference>
<dbReference type="InterPro" id="IPR008284">
    <property type="entry name" value="MoCF_biosynth_CS"/>
</dbReference>
<dbReference type="Pfam" id="PF00994">
    <property type="entry name" value="MoCF_biosynth"/>
    <property type="match status" value="1"/>
</dbReference>
<dbReference type="NCBIfam" id="TIGR00177">
    <property type="entry name" value="molyb_syn"/>
    <property type="match status" value="1"/>
</dbReference>
<evidence type="ECO:0000256" key="3">
    <source>
        <dbReference type="SAM" id="MobiDB-lite"/>
    </source>
</evidence>
<keyword evidence="2" id="KW-0501">Molybdenum cofactor biosynthesis</keyword>
<dbReference type="RefSeq" id="WP_285972096.1">
    <property type="nucleotide sequence ID" value="NZ_CP127294.1"/>
</dbReference>
<evidence type="ECO:0000259" key="4">
    <source>
        <dbReference type="SMART" id="SM00852"/>
    </source>
</evidence>
<dbReference type="KEGG" id="acab:QRX50_12460"/>
<keyword evidence="6" id="KW-1185">Reference proteome</keyword>
<feature type="domain" description="MoaB/Mog" evidence="4">
    <location>
        <begin position="5"/>
        <end position="147"/>
    </location>
</feature>
<dbReference type="Proteomes" id="UP001236014">
    <property type="component" value="Chromosome"/>
</dbReference>
<dbReference type="InterPro" id="IPR001453">
    <property type="entry name" value="MoaB/Mog_dom"/>
</dbReference>
<dbReference type="SUPFAM" id="SSF53218">
    <property type="entry name" value="Molybdenum cofactor biosynthesis proteins"/>
    <property type="match status" value="1"/>
</dbReference>
<dbReference type="CDD" id="cd00886">
    <property type="entry name" value="MogA_MoaB"/>
    <property type="match status" value="1"/>
</dbReference>
<dbReference type="InterPro" id="IPR003448">
    <property type="entry name" value="Mopterin_biosynth_MoaE"/>
</dbReference>
<dbReference type="Gene3D" id="3.90.1170.40">
    <property type="entry name" value="Molybdopterin biosynthesis MoaE subunit"/>
    <property type="match status" value="1"/>
</dbReference>
<evidence type="ECO:0000256" key="2">
    <source>
        <dbReference type="ARBA" id="ARBA00023150"/>
    </source>
</evidence>
<dbReference type="PANTHER" id="PTHR43764">
    <property type="entry name" value="MOLYBDENUM COFACTOR BIOSYNTHESIS"/>
    <property type="match status" value="1"/>
</dbReference>
<dbReference type="PROSITE" id="PS01078">
    <property type="entry name" value="MOCF_BIOSYNTHESIS_1"/>
    <property type="match status" value="1"/>
</dbReference>
<dbReference type="InterPro" id="IPR036563">
    <property type="entry name" value="MoaE_sf"/>
</dbReference>
<dbReference type="Pfam" id="PF02391">
    <property type="entry name" value="MoaE"/>
    <property type="match status" value="1"/>
</dbReference>
<organism evidence="5 6">
    <name type="scientific">Amycolatopsis carbonis</name>
    <dbReference type="NCBI Taxonomy" id="715471"/>
    <lineage>
        <taxon>Bacteria</taxon>
        <taxon>Bacillati</taxon>
        <taxon>Actinomycetota</taxon>
        <taxon>Actinomycetes</taxon>
        <taxon>Pseudonocardiales</taxon>
        <taxon>Pseudonocardiaceae</taxon>
        <taxon>Amycolatopsis</taxon>
    </lineage>
</organism>
<dbReference type="SMART" id="SM00852">
    <property type="entry name" value="MoCF_biosynth"/>
    <property type="match status" value="1"/>
</dbReference>
<feature type="compositionally biased region" description="Basic and acidic residues" evidence="3">
    <location>
        <begin position="155"/>
        <end position="166"/>
    </location>
</feature>
<evidence type="ECO:0000256" key="1">
    <source>
        <dbReference type="ARBA" id="ARBA00005046"/>
    </source>
</evidence>
<gene>
    <name evidence="5" type="ORF">QRX50_12460</name>
</gene>
<reference evidence="5 6" key="1">
    <citation type="submission" date="2023-06" db="EMBL/GenBank/DDBJ databases">
        <authorList>
            <person name="Oyuntsetseg B."/>
            <person name="Kim S.B."/>
        </authorList>
    </citation>
    <scope>NUCLEOTIDE SEQUENCE [LARGE SCALE GENOMIC DNA]</scope>
    <source>
        <strain evidence="5 6">2-15</strain>
    </source>
</reference>
<dbReference type="AlphaFoldDB" id="A0A9Y2MWS4"/>
<feature type="region of interest" description="Disordered" evidence="3">
    <location>
        <begin position="151"/>
        <end position="179"/>
    </location>
</feature>
<dbReference type="EMBL" id="CP127294">
    <property type="protein sequence ID" value="WIX81506.1"/>
    <property type="molecule type" value="Genomic_DNA"/>
</dbReference>
<dbReference type="PANTHER" id="PTHR43764:SF1">
    <property type="entry name" value="MOLYBDOPTERIN MOLYBDOTRANSFERASE"/>
    <property type="match status" value="1"/>
</dbReference>
<dbReference type="InterPro" id="IPR051920">
    <property type="entry name" value="MPT_Adenylyltrnsfr/MoaC-Rel"/>
</dbReference>